<dbReference type="Pfam" id="PF12697">
    <property type="entry name" value="Abhydrolase_6"/>
    <property type="match status" value="1"/>
</dbReference>
<dbReference type="InterPro" id="IPR050228">
    <property type="entry name" value="Carboxylesterase_BioH"/>
</dbReference>
<accession>A0A1H5RJW2</accession>
<feature type="domain" description="AB hydrolase-1" evidence="1">
    <location>
        <begin position="2"/>
        <end position="230"/>
    </location>
</feature>
<dbReference type="InterPro" id="IPR000073">
    <property type="entry name" value="AB_hydrolase_1"/>
</dbReference>
<dbReference type="AlphaFoldDB" id="A0A1H5RJW2"/>
<organism evidence="2 3">
    <name type="scientific">Amycolatopsis pretoriensis</name>
    <dbReference type="NCBI Taxonomy" id="218821"/>
    <lineage>
        <taxon>Bacteria</taxon>
        <taxon>Bacillati</taxon>
        <taxon>Actinomycetota</taxon>
        <taxon>Actinomycetes</taxon>
        <taxon>Pseudonocardiales</taxon>
        <taxon>Pseudonocardiaceae</taxon>
        <taxon>Amycolatopsis</taxon>
    </lineage>
</organism>
<evidence type="ECO:0000313" key="2">
    <source>
        <dbReference type="EMBL" id="SEF37781.1"/>
    </source>
</evidence>
<dbReference type="STRING" id="218821.SAMN05421837_115132"/>
<keyword evidence="3" id="KW-1185">Reference proteome</keyword>
<gene>
    <name evidence="2" type="ORF">SAMN05421837_115132</name>
</gene>
<protein>
    <submittedName>
        <fullName evidence="2">Pimeloyl-ACP methyl ester carboxylesterase</fullName>
    </submittedName>
</protein>
<dbReference type="PRINTS" id="PR00111">
    <property type="entry name" value="ABHYDROLASE"/>
</dbReference>
<evidence type="ECO:0000313" key="3">
    <source>
        <dbReference type="Proteomes" id="UP000198878"/>
    </source>
</evidence>
<dbReference type="Proteomes" id="UP000198878">
    <property type="component" value="Unassembled WGS sequence"/>
</dbReference>
<dbReference type="InterPro" id="IPR029058">
    <property type="entry name" value="AB_hydrolase_fold"/>
</dbReference>
<dbReference type="GO" id="GO:0003824">
    <property type="term" value="F:catalytic activity"/>
    <property type="evidence" value="ECO:0007669"/>
    <property type="project" value="UniProtKB-ARBA"/>
</dbReference>
<sequence length="238" mass="24650">MLLLPGGAESCAGFFPGLVEGLPGVRVIQYDRPGTGTSTEDGSLAGAAAHLGAYVKGLDVGPVVVVGQSLGGAVGVLLAREHPELVAGLVLLDPTPVNDPKLCARIERMTRVLGRLSAVPGLGALLGKGFRAAARRGARDLRPDCAAALRRTANLDIPTLARAVVGLAEVSVRESELPRVPAVVVTADRKPGHAVRRAHERLAAAFGGRLVSWPGATHSVHLDHPDEVLATVREVVAR</sequence>
<reference evidence="3" key="1">
    <citation type="submission" date="2016-10" db="EMBL/GenBank/DDBJ databases">
        <authorList>
            <person name="Varghese N."/>
            <person name="Submissions S."/>
        </authorList>
    </citation>
    <scope>NUCLEOTIDE SEQUENCE [LARGE SCALE GENOMIC DNA]</scope>
    <source>
        <strain evidence="3">DSM 44654</strain>
    </source>
</reference>
<evidence type="ECO:0000259" key="1">
    <source>
        <dbReference type="Pfam" id="PF12697"/>
    </source>
</evidence>
<name>A0A1H5RJW2_9PSEU</name>
<dbReference type="EMBL" id="FNUJ01000015">
    <property type="protein sequence ID" value="SEF37781.1"/>
    <property type="molecule type" value="Genomic_DNA"/>
</dbReference>
<dbReference type="SUPFAM" id="SSF53474">
    <property type="entry name" value="alpha/beta-Hydrolases"/>
    <property type="match status" value="1"/>
</dbReference>
<dbReference type="PANTHER" id="PTHR43194">
    <property type="entry name" value="HYDROLASE ALPHA/BETA FOLD FAMILY"/>
    <property type="match status" value="1"/>
</dbReference>
<dbReference type="Gene3D" id="3.40.50.1820">
    <property type="entry name" value="alpha/beta hydrolase"/>
    <property type="match status" value="1"/>
</dbReference>
<dbReference type="PANTHER" id="PTHR43194:SF2">
    <property type="entry name" value="PEROXISOMAL MEMBRANE PROTEIN LPX1"/>
    <property type="match status" value="1"/>
</dbReference>
<proteinExistence type="predicted"/>